<reference evidence="2 3" key="1">
    <citation type="submission" date="2016-07" db="EMBL/GenBank/DDBJ databases">
        <title>Multiple horizontal gene transfer events from other fungi enriched the ability of initially mycotrophic Trichoderma (Ascomycota) to feed on dead plant biomass.</title>
        <authorList>
            <consortium name="DOE Joint Genome Institute"/>
            <person name="Aerts A."/>
            <person name="Atanasova L."/>
            <person name="Chenthamara K."/>
            <person name="Zhang J."/>
            <person name="Grujic M."/>
            <person name="Henrissat B."/>
            <person name="Kuo A."/>
            <person name="Salamov A."/>
            <person name="Lipzen A."/>
            <person name="Labutti K."/>
            <person name="Barry K."/>
            <person name="Miao Y."/>
            <person name="Rahimi M.J."/>
            <person name="Shen Q."/>
            <person name="Grigoriev I.V."/>
            <person name="Kubicek C.P."/>
            <person name="Druzhinina I.S."/>
        </authorList>
    </citation>
    <scope>NUCLEOTIDE SEQUENCE [LARGE SCALE GENOMIC DNA]</scope>
    <source>
        <strain evidence="2 3">CBS 226.95</strain>
    </source>
</reference>
<evidence type="ECO:0008006" key="4">
    <source>
        <dbReference type="Google" id="ProtNLM"/>
    </source>
</evidence>
<name>A0A2T4ALX9_TRIHA</name>
<dbReference type="GeneID" id="36622780"/>
<gene>
    <name evidence="2" type="ORF">M431DRAFT_3103</name>
</gene>
<feature type="signal peptide" evidence="1">
    <location>
        <begin position="1"/>
        <end position="29"/>
    </location>
</feature>
<proteinExistence type="predicted"/>
<keyword evidence="3" id="KW-1185">Reference proteome</keyword>
<accession>A0A2T4ALX9</accession>
<keyword evidence="1" id="KW-0732">Signal</keyword>
<protein>
    <recommendedName>
        <fullName evidence="4">Secreted protein</fullName>
    </recommendedName>
</protein>
<feature type="chain" id="PRO_5015675176" description="Secreted protein" evidence="1">
    <location>
        <begin position="30"/>
        <end position="106"/>
    </location>
</feature>
<dbReference type="Proteomes" id="UP000241690">
    <property type="component" value="Unassembled WGS sequence"/>
</dbReference>
<dbReference type="AlphaFoldDB" id="A0A2T4ALX9"/>
<evidence type="ECO:0000313" key="2">
    <source>
        <dbReference type="EMBL" id="PTB58084.1"/>
    </source>
</evidence>
<sequence length="106" mass="11874">MDKAYGPPLVTLLSSLFCFFLLPLRVLEAWYQGFRCPPRPRRGYEIVSTRGYCHGIEFVQWVSGDSAWGYTASTSSSDVDGCFDDDTTLILASNRATRYGHTHIGT</sequence>
<evidence type="ECO:0000256" key="1">
    <source>
        <dbReference type="SAM" id="SignalP"/>
    </source>
</evidence>
<dbReference type="RefSeq" id="XP_024777761.1">
    <property type="nucleotide sequence ID" value="XM_024914215.1"/>
</dbReference>
<dbReference type="EMBL" id="KZ679677">
    <property type="protein sequence ID" value="PTB58084.1"/>
    <property type="molecule type" value="Genomic_DNA"/>
</dbReference>
<organism evidence="2 3">
    <name type="scientific">Trichoderma harzianum CBS 226.95</name>
    <dbReference type="NCBI Taxonomy" id="983964"/>
    <lineage>
        <taxon>Eukaryota</taxon>
        <taxon>Fungi</taxon>
        <taxon>Dikarya</taxon>
        <taxon>Ascomycota</taxon>
        <taxon>Pezizomycotina</taxon>
        <taxon>Sordariomycetes</taxon>
        <taxon>Hypocreomycetidae</taxon>
        <taxon>Hypocreales</taxon>
        <taxon>Hypocreaceae</taxon>
        <taxon>Trichoderma</taxon>
    </lineage>
</organism>
<evidence type="ECO:0000313" key="3">
    <source>
        <dbReference type="Proteomes" id="UP000241690"/>
    </source>
</evidence>